<dbReference type="Pfam" id="PF00034">
    <property type="entry name" value="Cytochrom_C"/>
    <property type="match status" value="1"/>
</dbReference>
<dbReference type="EMBL" id="UINC01009333">
    <property type="protein sequence ID" value="SVA41870.1"/>
    <property type="molecule type" value="Genomic_DNA"/>
</dbReference>
<dbReference type="InterPro" id="IPR050597">
    <property type="entry name" value="Cytochrome_c_Oxidase_Subunit"/>
</dbReference>
<feature type="domain" description="Cytochrome c" evidence="8">
    <location>
        <begin position="105"/>
        <end position="197"/>
    </location>
</feature>
<evidence type="ECO:0000256" key="7">
    <source>
        <dbReference type="ARBA" id="ARBA00023004"/>
    </source>
</evidence>
<dbReference type="AlphaFoldDB" id="A0A381VNI6"/>
<dbReference type="Pfam" id="PF13442">
    <property type="entry name" value="Cytochrome_CBB3"/>
    <property type="match status" value="1"/>
</dbReference>
<keyword evidence="5" id="KW-0574">Periplasm</keyword>
<gene>
    <name evidence="9" type="ORF">METZ01_LOCUS94724</name>
</gene>
<keyword evidence="2" id="KW-0813">Transport</keyword>
<dbReference type="PROSITE" id="PS51007">
    <property type="entry name" value="CYTC"/>
    <property type="match status" value="2"/>
</dbReference>
<evidence type="ECO:0000256" key="2">
    <source>
        <dbReference type="ARBA" id="ARBA00022448"/>
    </source>
</evidence>
<evidence type="ECO:0000256" key="3">
    <source>
        <dbReference type="ARBA" id="ARBA00022617"/>
    </source>
</evidence>
<dbReference type="SUPFAM" id="SSF46626">
    <property type="entry name" value="Cytochrome c"/>
    <property type="match status" value="2"/>
</dbReference>
<dbReference type="InterPro" id="IPR036909">
    <property type="entry name" value="Cyt_c-like_dom_sf"/>
</dbReference>
<feature type="domain" description="Cytochrome c" evidence="8">
    <location>
        <begin position="17"/>
        <end position="96"/>
    </location>
</feature>
<accession>A0A381VNI6</accession>
<evidence type="ECO:0000256" key="5">
    <source>
        <dbReference type="ARBA" id="ARBA00022764"/>
    </source>
</evidence>
<dbReference type="InterPro" id="IPR009056">
    <property type="entry name" value="Cyt_c-like_dom"/>
</dbReference>
<evidence type="ECO:0000256" key="6">
    <source>
        <dbReference type="ARBA" id="ARBA00022982"/>
    </source>
</evidence>
<dbReference type="GO" id="GO:0009055">
    <property type="term" value="F:electron transfer activity"/>
    <property type="evidence" value="ECO:0007669"/>
    <property type="project" value="InterPro"/>
</dbReference>
<dbReference type="InterPro" id="IPR024167">
    <property type="entry name" value="Cytochrome_c4-like"/>
</dbReference>
<evidence type="ECO:0000256" key="1">
    <source>
        <dbReference type="ARBA" id="ARBA00004418"/>
    </source>
</evidence>
<reference evidence="9" key="1">
    <citation type="submission" date="2018-05" db="EMBL/GenBank/DDBJ databases">
        <authorList>
            <person name="Lanie J.A."/>
            <person name="Ng W.-L."/>
            <person name="Kazmierczak K.M."/>
            <person name="Andrzejewski T.M."/>
            <person name="Davidsen T.M."/>
            <person name="Wayne K.J."/>
            <person name="Tettelin H."/>
            <person name="Glass J.I."/>
            <person name="Rusch D."/>
            <person name="Podicherti R."/>
            <person name="Tsui H.-C.T."/>
            <person name="Winkler M.E."/>
        </authorList>
    </citation>
    <scope>NUCLEOTIDE SEQUENCE</scope>
</reference>
<name>A0A381VNI6_9ZZZZ</name>
<comment type="subcellular location">
    <subcellularLocation>
        <location evidence="1">Periplasm</location>
    </subcellularLocation>
</comment>
<evidence type="ECO:0000313" key="9">
    <source>
        <dbReference type="EMBL" id="SVA41870.1"/>
    </source>
</evidence>
<keyword evidence="3" id="KW-0349">Heme</keyword>
<dbReference type="PANTHER" id="PTHR33751">
    <property type="entry name" value="CBB3-TYPE CYTOCHROME C OXIDASE SUBUNIT FIXP"/>
    <property type="match status" value="1"/>
</dbReference>
<protein>
    <recommendedName>
        <fullName evidence="8">Cytochrome c domain-containing protein</fullName>
    </recommendedName>
</protein>
<dbReference type="GO" id="GO:0020037">
    <property type="term" value="F:heme binding"/>
    <property type="evidence" value="ECO:0007669"/>
    <property type="project" value="InterPro"/>
</dbReference>
<dbReference type="Gene3D" id="1.10.760.10">
    <property type="entry name" value="Cytochrome c-like domain"/>
    <property type="match status" value="2"/>
</dbReference>
<keyword evidence="4" id="KW-0479">Metal-binding</keyword>
<keyword evidence="7" id="KW-0408">Iron</keyword>
<sequence>MRLKNFIIIASSFFLLGVSQPNPEELTSTCVACHGVDGNSQVGLWPSLAGQNFNYLKKQLLLIQSGQRSVPEMTGLMEKFSEKELEGIASFYSNKKTNIGRASKELVDLGSKLYYVGNLEKGIPACYACHSPKGRGNYPAGYPLLSGQKTDYISKTLKDYRSGVRQYSDQSAIMVSISYKLDDKEIAALASFINGLH</sequence>
<organism evidence="9">
    <name type="scientific">marine metagenome</name>
    <dbReference type="NCBI Taxonomy" id="408172"/>
    <lineage>
        <taxon>unclassified sequences</taxon>
        <taxon>metagenomes</taxon>
        <taxon>ecological metagenomes</taxon>
    </lineage>
</organism>
<dbReference type="PIRSF" id="PIRSF000005">
    <property type="entry name" value="Cytochrome_c4"/>
    <property type="match status" value="1"/>
</dbReference>
<dbReference type="GO" id="GO:0042597">
    <property type="term" value="C:periplasmic space"/>
    <property type="evidence" value="ECO:0007669"/>
    <property type="project" value="UniProtKB-SubCell"/>
</dbReference>
<dbReference type="PANTHER" id="PTHR33751:SF9">
    <property type="entry name" value="CYTOCHROME C4"/>
    <property type="match status" value="1"/>
</dbReference>
<proteinExistence type="predicted"/>
<dbReference type="GO" id="GO:0005506">
    <property type="term" value="F:iron ion binding"/>
    <property type="evidence" value="ECO:0007669"/>
    <property type="project" value="InterPro"/>
</dbReference>
<evidence type="ECO:0000259" key="8">
    <source>
        <dbReference type="PROSITE" id="PS51007"/>
    </source>
</evidence>
<evidence type="ECO:0000256" key="4">
    <source>
        <dbReference type="ARBA" id="ARBA00022723"/>
    </source>
</evidence>
<keyword evidence="6" id="KW-0249">Electron transport</keyword>